<keyword evidence="13" id="KW-0413">Isomerase</keyword>
<dbReference type="EMBL" id="CP119879">
    <property type="protein sequence ID" value="WFD35322.1"/>
    <property type="molecule type" value="Genomic_DNA"/>
</dbReference>
<feature type="region of interest" description="Disordered" evidence="22">
    <location>
        <begin position="118"/>
        <end position="137"/>
    </location>
</feature>
<keyword evidence="15" id="KW-0131">Cell cycle</keyword>
<dbReference type="GO" id="GO:0016818">
    <property type="term" value="F:hydrolase activity, acting on acid anhydrides, in phosphorus-containing anhydrides"/>
    <property type="evidence" value="ECO:0007669"/>
    <property type="project" value="InterPro"/>
</dbReference>
<dbReference type="CDD" id="cd18788">
    <property type="entry name" value="SF2_C_XPD"/>
    <property type="match status" value="1"/>
</dbReference>
<dbReference type="GO" id="GO:0005524">
    <property type="term" value="F:ATP binding"/>
    <property type="evidence" value="ECO:0007669"/>
    <property type="project" value="UniProtKB-KW"/>
</dbReference>
<dbReference type="NCBIfam" id="TIGR00604">
    <property type="entry name" value="rad3"/>
    <property type="match status" value="1"/>
</dbReference>
<dbReference type="Pfam" id="PF13307">
    <property type="entry name" value="Helicase_C_2"/>
    <property type="match status" value="1"/>
</dbReference>
<evidence type="ECO:0000256" key="10">
    <source>
        <dbReference type="ARBA" id="ARBA00022840"/>
    </source>
</evidence>
<dbReference type="Gene3D" id="3.40.50.300">
    <property type="entry name" value="P-loop containing nucleotide triphosphate hydrolases"/>
    <property type="match status" value="3"/>
</dbReference>
<evidence type="ECO:0000256" key="16">
    <source>
        <dbReference type="ARBA" id="ARBA00029709"/>
    </source>
</evidence>
<organism evidence="24 25">
    <name type="scientific">Malassezia cuniculi</name>
    <dbReference type="NCBI Taxonomy" id="948313"/>
    <lineage>
        <taxon>Eukaryota</taxon>
        <taxon>Fungi</taxon>
        <taxon>Dikarya</taxon>
        <taxon>Basidiomycota</taxon>
        <taxon>Ustilaginomycotina</taxon>
        <taxon>Malasseziomycetes</taxon>
        <taxon>Malasseziales</taxon>
        <taxon>Malasseziaceae</taxon>
        <taxon>Malassezia</taxon>
    </lineage>
</organism>
<dbReference type="SUPFAM" id="SSF52540">
    <property type="entry name" value="P-loop containing nucleoside triphosphate hydrolases"/>
    <property type="match status" value="2"/>
</dbReference>
<dbReference type="SMART" id="SM00491">
    <property type="entry name" value="HELICc2"/>
    <property type="match status" value="1"/>
</dbReference>
<dbReference type="PANTHER" id="PTHR11472:SF41">
    <property type="entry name" value="ATP-DEPENDENT DNA HELICASE DDX11-RELATED"/>
    <property type="match status" value="1"/>
</dbReference>
<evidence type="ECO:0000256" key="17">
    <source>
        <dbReference type="ARBA" id="ARBA00044969"/>
    </source>
</evidence>
<comment type="function">
    <text evidence="20">ATP-dependent DNA helicase important for chromosome transmission and normal cell cycle progression in G(2)/M. May have a role in changing DNA topology to allow the loading of proteins involved in maintaining sister chromatid cohesion in the vicinity of the centromeres. Has a specific role in chromosome segregation during meiosis II.</text>
</comment>
<evidence type="ECO:0000256" key="5">
    <source>
        <dbReference type="ARBA" id="ARBA00017386"/>
    </source>
</evidence>
<evidence type="ECO:0000256" key="13">
    <source>
        <dbReference type="ARBA" id="ARBA00023235"/>
    </source>
</evidence>
<keyword evidence="25" id="KW-1185">Reference proteome</keyword>
<evidence type="ECO:0000256" key="19">
    <source>
        <dbReference type="ARBA" id="ARBA00045008"/>
    </source>
</evidence>
<evidence type="ECO:0000313" key="24">
    <source>
        <dbReference type="EMBL" id="WFD35322.1"/>
    </source>
</evidence>
<comment type="cofactor">
    <cofactor evidence="1">
        <name>[4Fe-4S] cluster</name>
        <dbReference type="ChEBI" id="CHEBI:49883"/>
    </cofactor>
</comment>
<dbReference type="PROSITE" id="PS51193">
    <property type="entry name" value="HELICASE_ATP_BIND_2"/>
    <property type="match status" value="1"/>
</dbReference>
<name>A0AAF0J698_9BASI</name>
<sequence length="797" mass="88174">MSLGIEPPPAAGTPAERSKAYGFPYHAAYDIQLEFMDALFRAIEDKKFGVFESPTGTGKSLSLICGALTWLKTNRERYTVGTLEADDEPDWVVAHAQAKQRAALAAERDEIAERLAQVRPQKRAKAEHDDAQDDDESEFLIREPGSYGADIALSAEVRAAMDAFDATCNRHSAVDAPETRPKVFVASRTHSQLAQLVSELKKTPFSRDTPVRSISLASRRHTCINPTVQRIAAESGTEAMNERCVEMADGRRPRCEFMPQAETPFDSFRDHALSSVCDIEELVTLGRGLHVCPYFGARHSVREAEVVVAPYNMLLHKDTRDSMQLSLDENVVIIDEAHNLIDTVLAAYSPALSAAQIASASDSTAAYLNRFSMQLKGTNEEHLRTLRILLDALGAYCRGIKEDAVVTPSKFVSDLGGTADQINFARLELWLKETRIARKISGYAERLWMKANPGKSPKTHGNRAMHAVNAFLLALADRSANGRIVITGKGDDAVLKYLLLDPADAFAPLVENARSVILAGGTMEPMSEFRDILLQDKERYVSFSCGHIVPQDNILATVVEQGPRGIQFEFGYEAWRNTQLLDELSNAVSNYCNIIPHGVVVFFPSYASMGTTLDRWKQNGALERIAKRKQIFSEPKHTHQVDKVLTAYGAAVASPSPSSPRGAILFAVVGGKLSEGINFSDDLARCVMMIGMPFPNIKSRELAERLEFVRSKSSSKNASHELYVNMCMRAVNQSIGRAIRHANDHAVFLLLDRRYGRPDIRARLPTWIRGRVEEHAKFGSSIGAIAGFFRHKKNNTL</sequence>
<comment type="subcellular location">
    <subcellularLocation>
        <location evidence="2">Nucleus</location>
    </subcellularLocation>
</comment>
<dbReference type="GO" id="GO:0005634">
    <property type="term" value="C:nucleus"/>
    <property type="evidence" value="ECO:0007669"/>
    <property type="project" value="UniProtKB-SubCell"/>
</dbReference>
<keyword evidence="7" id="KW-0547">Nucleotide-binding</keyword>
<dbReference type="InterPro" id="IPR014013">
    <property type="entry name" value="Helic_SF1/SF2_ATP-bd_DinG/Rad3"/>
</dbReference>
<dbReference type="InterPro" id="IPR006555">
    <property type="entry name" value="ATP-dep_Helicase_C"/>
</dbReference>
<evidence type="ECO:0000256" key="21">
    <source>
        <dbReference type="ARBA" id="ARBA00048954"/>
    </source>
</evidence>
<comment type="similarity">
    <text evidence="3">Belongs to the DEAD box helicase family. DEAH subfamily. DDX11/CHL1 sub-subfamily.</text>
</comment>
<evidence type="ECO:0000256" key="7">
    <source>
        <dbReference type="ARBA" id="ARBA00022741"/>
    </source>
</evidence>
<evidence type="ECO:0000256" key="22">
    <source>
        <dbReference type="SAM" id="MobiDB-lite"/>
    </source>
</evidence>
<evidence type="ECO:0000256" key="20">
    <source>
        <dbReference type="ARBA" id="ARBA00045702"/>
    </source>
</evidence>
<evidence type="ECO:0000256" key="4">
    <source>
        <dbReference type="ARBA" id="ARBA00016387"/>
    </source>
</evidence>
<dbReference type="InterPro" id="IPR045028">
    <property type="entry name" value="DinG/Rad3-like"/>
</dbReference>
<accession>A0AAF0J698</accession>
<dbReference type="GO" id="GO:0003677">
    <property type="term" value="F:DNA binding"/>
    <property type="evidence" value="ECO:0007669"/>
    <property type="project" value="InterPro"/>
</dbReference>
<evidence type="ECO:0000256" key="1">
    <source>
        <dbReference type="ARBA" id="ARBA00001966"/>
    </source>
</evidence>
<feature type="domain" description="Helicase ATP-binding" evidence="23">
    <location>
        <begin position="18"/>
        <end position="387"/>
    </location>
</feature>
<keyword evidence="12" id="KW-0411">Iron-sulfur</keyword>
<evidence type="ECO:0000256" key="12">
    <source>
        <dbReference type="ARBA" id="ARBA00023014"/>
    </source>
</evidence>
<evidence type="ECO:0000259" key="23">
    <source>
        <dbReference type="PROSITE" id="PS51193"/>
    </source>
</evidence>
<dbReference type="PANTHER" id="PTHR11472">
    <property type="entry name" value="DNA REPAIR DEAD HELICASE RAD3/XP-D SUBFAMILY MEMBER"/>
    <property type="match status" value="1"/>
</dbReference>
<keyword evidence="14" id="KW-0539">Nucleus</keyword>
<evidence type="ECO:0000256" key="8">
    <source>
        <dbReference type="ARBA" id="ARBA00022801"/>
    </source>
</evidence>
<dbReference type="AlphaFoldDB" id="A0AAF0J698"/>
<reference evidence="24" key="1">
    <citation type="submission" date="2023-03" db="EMBL/GenBank/DDBJ databases">
        <title>Mating type loci evolution in Malassezia.</title>
        <authorList>
            <person name="Coelho M.A."/>
        </authorList>
    </citation>
    <scope>NUCLEOTIDE SEQUENCE</scope>
    <source>
        <strain evidence="24">CBS 11721</strain>
    </source>
</reference>
<proteinExistence type="inferred from homology"/>
<protein>
    <recommendedName>
        <fullName evidence="5">ATP-dependent DNA helicase CHL1</fullName>
        <ecNumber evidence="17">5.6.2.3</ecNumber>
    </recommendedName>
    <alternativeName>
        <fullName evidence="4">ATP-dependent DNA helicase chl1</fullName>
    </alternativeName>
    <alternativeName>
        <fullName evidence="16">Chromosome loss protein 1</fullName>
    </alternativeName>
    <alternativeName>
        <fullName evidence="18 19">DNA 5'-3' helicase CHL1</fullName>
    </alternativeName>
</protein>
<dbReference type="InterPro" id="IPR027417">
    <property type="entry name" value="P-loop_NTPase"/>
</dbReference>
<keyword evidence="8 24" id="KW-0378">Hydrolase</keyword>
<dbReference type="GO" id="GO:0034085">
    <property type="term" value="P:establishment of sister chromatid cohesion"/>
    <property type="evidence" value="ECO:0007669"/>
    <property type="project" value="TreeGrafter"/>
</dbReference>
<evidence type="ECO:0000256" key="2">
    <source>
        <dbReference type="ARBA" id="ARBA00004123"/>
    </source>
</evidence>
<evidence type="ECO:0000256" key="9">
    <source>
        <dbReference type="ARBA" id="ARBA00022806"/>
    </source>
</evidence>
<dbReference type="InterPro" id="IPR006554">
    <property type="entry name" value="Helicase-like_DEXD_c2"/>
</dbReference>
<evidence type="ECO:0000256" key="18">
    <source>
        <dbReference type="ARBA" id="ARBA00044998"/>
    </source>
</evidence>
<keyword evidence="9 24" id="KW-0347">Helicase</keyword>
<gene>
    <name evidence="24" type="primary">CHL1</name>
    <name evidence="24" type="ORF">MCUN1_002173</name>
</gene>
<dbReference type="InterPro" id="IPR010614">
    <property type="entry name" value="RAD3-like_helicase_DEAD"/>
</dbReference>
<dbReference type="GO" id="GO:0051536">
    <property type="term" value="F:iron-sulfur cluster binding"/>
    <property type="evidence" value="ECO:0007669"/>
    <property type="project" value="UniProtKB-KW"/>
</dbReference>
<dbReference type="InterPro" id="IPR013020">
    <property type="entry name" value="Rad3/Chl1-like"/>
</dbReference>
<dbReference type="Proteomes" id="UP001219933">
    <property type="component" value="Chromosome 3"/>
</dbReference>
<dbReference type="FunFam" id="3.40.50.300:FF:001372">
    <property type="entry name" value="ATP-dependent DNA helicase chl1"/>
    <property type="match status" value="1"/>
</dbReference>
<evidence type="ECO:0000256" key="6">
    <source>
        <dbReference type="ARBA" id="ARBA00022723"/>
    </source>
</evidence>
<keyword evidence="6" id="KW-0479">Metal-binding</keyword>
<evidence type="ECO:0000256" key="11">
    <source>
        <dbReference type="ARBA" id="ARBA00023004"/>
    </source>
</evidence>
<evidence type="ECO:0000256" key="14">
    <source>
        <dbReference type="ARBA" id="ARBA00023242"/>
    </source>
</evidence>
<evidence type="ECO:0000256" key="15">
    <source>
        <dbReference type="ARBA" id="ARBA00023306"/>
    </source>
</evidence>
<evidence type="ECO:0000313" key="25">
    <source>
        <dbReference type="Proteomes" id="UP001219933"/>
    </source>
</evidence>
<keyword evidence="10" id="KW-0067">ATP-binding</keyword>
<dbReference type="Pfam" id="PF06733">
    <property type="entry name" value="DEAD_2"/>
    <property type="match status" value="1"/>
</dbReference>
<dbReference type="GO" id="GO:0046872">
    <property type="term" value="F:metal ion binding"/>
    <property type="evidence" value="ECO:0007669"/>
    <property type="project" value="UniProtKB-KW"/>
</dbReference>
<dbReference type="SMART" id="SM00488">
    <property type="entry name" value="DEXDc2"/>
    <property type="match status" value="1"/>
</dbReference>
<comment type="catalytic activity">
    <reaction evidence="21">
        <text>ATP + H2O = ADP + phosphate + H(+)</text>
        <dbReference type="Rhea" id="RHEA:13065"/>
        <dbReference type="ChEBI" id="CHEBI:15377"/>
        <dbReference type="ChEBI" id="CHEBI:15378"/>
        <dbReference type="ChEBI" id="CHEBI:30616"/>
        <dbReference type="ChEBI" id="CHEBI:43474"/>
        <dbReference type="ChEBI" id="CHEBI:456216"/>
        <dbReference type="EC" id="5.6.2.3"/>
    </reaction>
</comment>
<dbReference type="GO" id="GO:0043139">
    <property type="term" value="F:5'-3' DNA helicase activity"/>
    <property type="evidence" value="ECO:0007669"/>
    <property type="project" value="UniProtKB-EC"/>
</dbReference>
<keyword evidence="11" id="KW-0408">Iron</keyword>
<dbReference type="GO" id="GO:0006139">
    <property type="term" value="P:nucleobase-containing compound metabolic process"/>
    <property type="evidence" value="ECO:0007669"/>
    <property type="project" value="InterPro"/>
</dbReference>
<dbReference type="EC" id="5.6.2.3" evidence="17"/>
<evidence type="ECO:0000256" key="3">
    <source>
        <dbReference type="ARBA" id="ARBA00008435"/>
    </source>
</evidence>